<keyword evidence="5" id="KW-0736">Signalosome</keyword>
<dbReference type="InterPro" id="IPR000717">
    <property type="entry name" value="PCI_dom"/>
</dbReference>
<keyword evidence="4" id="KW-0963">Cytoplasm</keyword>
<dbReference type="Pfam" id="PF22061">
    <property type="entry name" value="CSN7_HB_subdom"/>
    <property type="match status" value="1"/>
</dbReference>
<feature type="region of interest" description="Disordered" evidence="7">
    <location>
        <begin position="290"/>
        <end position="327"/>
    </location>
</feature>
<proteinExistence type="inferred from homology"/>
<accession>A0AAE1FE82</accession>
<name>A0AAE1FE82_PETCI</name>
<comment type="caution">
    <text evidence="9">The sequence shown here is derived from an EMBL/GenBank/DDBJ whole genome shotgun (WGS) entry which is preliminary data.</text>
</comment>
<evidence type="ECO:0000256" key="7">
    <source>
        <dbReference type="SAM" id="MobiDB-lite"/>
    </source>
</evidence>
<feature type="domain" description="PCI" evidence="8">
    <location>
        <begin position="64"/>
        <end position="226"/>
    </location>
</feature>
<sequence length="327" mass="36587">MHERQEVCIWGRWPTEHSGLIVTDVPLLSQPKCGSWLCNLLFTYWTDHNTTMSAVNMIAGDKGEKKDMGEKASQANPMEQYMILAKGAKGAAAVQLVRQVLEAPEVYVFGELLDMPNIVALKSNPKQASHYELLQLFAYGVYSDYARESAKFPQLSPSMLTKLRHLTIVSMATGQKSIPLATLGIQLGLSSTRELEDLIIEAMYTDIIHGKLDQKNGILELDHAIGRDIKPEDLPQIVSTLQSWCDTCDTMLSNIDQLITRANSDKERHLKHRNSLETEVLNIKASLKSQVQEGDEALVSDSRDHDKKRPPKKGIRASSSKFWPKSS</sequence>
<protein>
    <recommendedName>
        <fullName evidence="8">PCI domain-containing protein</fullName>
    </recommendedName>
</protein>
<dbReference type="SMART" id="SM00088">
    <property type="entry name" value="PINT"/>
    <property type="match status" value="1"/>
</dbReference>
<evidence type="ECO:0000256" key="6">
    <source>
        <dbReference type="ARBA" id="ARBA00023242"/>
    </source>
</evidence>
<comment type="similarity">
    <text evidence="3">Belongs to the CSN7/EIF3M family. CSN7 subfamily.</text>
</comment>
<dbReference type="PROSITE" id="PS50250">
    <property type="entry name" value="PCI"/>
    <property type="match status" value="1"/>
</dbReference>
<evidence type="ECO:0000313" key="10">
    <source>
        <dbReference type="Proteomes" id="UP001286313"/>
    </source>
</evidence>
<dbReference type="GO" id="GO:0005737">
    <property type="term" value="C:cytoplasm"/>
    <property type="evidence" value="ECO:0007669"/>
    <property type="project" value="UniProtKB-SubCell"/>
</dbReference>
<dbReference type="GO" id="GO:0010387">
    <property type="term" value="P:COP9 signalosome assembly"/>
    <property type="evidence" value="ECO:0007669"/>
    <property type="project" value="InterPro"/>
</dbReference>
<evidence type="ECO:0000259" key="8">
    <source>
        <dbReference type="PROSITE" id="PS50250"/>
    </source>
</evidence>
<dbReference type="Pfam" id="PF01399">
    <property type="entry name" value="PCI"/>
    <property type="match status" value="1"/>
</dbReference>
<dbReference type="InterPro" id="IPR045237">
    <property type="entry name" value="COPS7/eIF3m"/>
</dbReference>
<evidence type="ECO:0000256" key="2">
    <source>
        <dbReference type="ARBA" id="ARBA00004496"/>
    </source>
</evidence>
<dbReference type="EMBL" id="JAWQEG010002470">
    <property type="protein sequence ID" value="KAK3871759.1"/>
    <property type="molecule type" value="Genomic_DNA"/>
</dbReference>
<dbReference type="AlphaFoldDB" id="A0AAE1FE82"/>
<keyword evidence="10" id="KW-1185">Reference proteome</keyword>
<reference evidence="9" key="1">
    <citation type="submission" date="2023-10" db="EMBL/GenBank/DDBJ databases">
        <title>Genome assemblies of two species of porcelain crab, Petrolisthes cinctipes and Petrolisthes manimaculis (Anomura: Porcellanidae).</title>
        <authorList>
            <person name="Angst P."/>
        </authorList>
    </citation>
    <scope>NUCLEOTIDE SEQUENCE</scope>
    <source>
        <strain evidence="9">PB745_01</strain>
        <tissue evidence="9">Gill</tissue>
    </source>
</reference>
<dbReference type="GO" id="GO:0008180">
    <property type="term" value="C:COP9 signalosome"/>
    <property type="evidence" value="ECO:0007669"/>
    <property type="project" value="UniProtKB-KW"/>
</dbReference>
<dbReference type="Pfam" id="PF18392">
    <property type="entry name" value="CSN7a_helixI"/>
    <property type="match status" value="1"/>
</dbReference>
<evidence type="ECO:0000256" key="3">
    <source>
        <dbReference type="ARBA" id="ARBA00008482"/>
    </source>
</evidence>
<comment type="subcellular location">
    <subcellularLocation>
        <location evidence="2">Cytoplasm</location>
    </subcellularLocation>
    <subcellularLocation>
        <location evidence="1">Nucleus</location>
    </subcellularLocation>
</comment>
<evidence type="ECO:0000256" key="4">
    <source>
        <dbReference type="ARBA" id="ARBA00022490"/>
    </source>
</evidence>
<gene>
    <name evidence="9" type="ORF">Pcinc_023105</name>
</gene>
<organism evidence="9 10">
    <name type="scientific">Petrolisthes cinctipes</name>
    <name type="common">Flat porcelain crab</name>
    <dbReference type="NCBI Taxonomy" id="88211"/>
    <lineage>
        <taxon>Eukaryota</taxon>
        <taxon>Metazoa</taxon>
        <taxon>Ecdysozoa</taxon>
        <taxon>Arthropoda</taxon>
        <taxon>Crustacea</taxon>
        <taxon>Multicrustacea</taxon>
        <taxon>Malacostraca</taxon>
        <taxon>Eumalacostraca</taxon>
        <taxon>Eucarida</taxon>
        <taxon>Decapoda</taxon>
        <taxon>Pleocyemata</taxon>
        <taxon>Anomura</taxon>
        <taxon>Galatheoidea</taxon>
        <taxon>Porcellanidae</taxon>
        <taxon>Petrolisthes</taxon>
    </lineage>
</organism>
<evidence type="ECO:0000256" key="1">
    <source>
        <dbReference type="ARBA" id="ARBA00004123"/>
    </source>
</evidence>
<dbReference type="InterPro" id="IPR041481">
    <property type="entry name" value="CSN7_helixI"/>
</dbReference>
<evidence type="ECO:0000313" key="9">
    <source>
        <dbReference type="EMBL" id="KAK3871759.1"/>
    </source>
</evidence>
<evidence type="ECO:0000256" key="5">
    <source>
        <dbReference type="ARBA" id="ARBA00022790"/>
    </source>
</evidence>
<dbReference type="PANTHER" id="PTHR15350:SF5">
    <property type="entry name" value="COP9 SIGNALOSOME COMPLEX SUBUNIT 7"/>
    <property type="match status" value="1"/>
</dbReference>
<feature type="compositionally biased region" description="Polar residues" evidence="7">
    <location>
        <begin position="317"/>
        <end position="327"/>
    </location>
</feature>
<dbReference type="Proteomes" id="UP001286313">
    <property type="component" value="Unassembled WGS sequence"/>
</dbReference>
<dbReference type="PANTHER" id="PTHR15350">
    <property type="entry name" value="COP9 SIGNALOSOME COMPLEX SUBUNIT 7/DENDRITIC CELL PROTEIN GA17"/>
    <property type="match status" value="1"/>
</dbReference>
<keyword evidence="6" id="KW-0539">Nucleus</keyword>